<feature type="region of interest" description="Disordered" evidence="1">
    <location>
        <begin position="1"/>
        <end position="64"/>
    </location>
</feature>
<evidence type="ECO:0000256" key="1">
    <source>
        <dbReference type="SAM" id="MobiDB-lite"/>
    </source>
</evidence>
<organism evidence="2 3">
    <name type="scientific">Piloderma croceum (strain F 1598)</name>
    <dbReference type="NCBI Taxonomy" id="765440"/>
    <lineage>
        <taxon>Eukaryota</taxon>
        <taxon>Fungi</taxon>
        <taxon>Dikarya</taxon>
        <taxon>Basidiomycota</taxon>
        <taxon>Agaricomycotina</taxon>
        <taxon>Agaricomycetes</taxon>
        <taxon>Agaricomycetidae</taxon>
        <taxon>Atheliales</taxon>
        <taxon>Atheliaceae</taxon>
        <taxon>Piloderma</taxon>
    </lineage>
</organism>
<reference evidence="3" key="2">
    <citation type="submission" date="2015-01" db="EMBL/GenBank/DDBJ databases">
        <title>Evolutionary Origins and Diversification of the Mycorrhizal Mutualists.</title>
        <authorList>
            <consortium name="DOE Joint Genome Institute"/>
            <consortium name="Mycorrhizal Genomics Consortium"/>
            <person name="Kohler A."/>
            <person name="Kuo A."/>
            <person name="Nagy L.G."/>
            <person name="Floudas D."/>
            <person name="Copeland A."/>
            <person name="Barry K.W."/>
            <person name="Cichocki N."/>
            <person name="Veneault-Fourrey C."/>
            <person name="LaButti K."/>
            <person name="Lindquist E.A."/>
            <person name="Lipzen A."/>
            <person name="Lundell T."/>
            <person name="Morin E."/>
            <person name="Murat C."/>
            <person name="Riley R."/>
            <person name="Ohm R."/>
            <person name="Sun H."/>
            <person name="Tunlid A."/>
            <person name="Henrissat B."/>
            <person name="Grigoriev I.V."/>
            <person name="Hibbett D.S."/>
            <person name="Martin F."/>
        </authorList>
    </citation>
    <scope>NUCLEOTIDE SEQUENCE [LARGE SCALE GENOMIC DNA]</scope>
    <source>
        <strain evidence="3">F 1598</strain>
    </source>
</reference>
<proteinExistence type="predicted"/>
<keyword evidence="3" id="KW-1185">Reference proteome</keyword>
<name>A0A0C3G753_PILCF</name>
<protein>
    <submittedName>
        <fullName evidence="2">Uncharacterized protein</fullName>
    </submittedName>
</protein>
<evidence type="ECO:0000313" key="3">
    <source>
        <dbReference type="Proteomes" id="UP000054166"/>
    </source>
</evidence>
<dbReference type="HOGENOM" id="CLU_1971372_0_0_1"/>
<dbReference type="EMBL" id="KN832982">
    <property type="protein sequence ID" value="KIM86501.1"/>
    <property type="molecule type" value="Genomic_DNA"/>
</dbReference>
<dbReference type="AlphaFoldDB" id="A0A0C3G753"/>
<reference evidence="2 3" key="1">
    <citation type="submission" date="2014-04" db="EMBL/GenBank/DDBJ databases">
        <authorList>
            <consortium name="DOE Joint Genome Institute"/>
            <person name="Kuo A."/>
            <person name="Tarkka M."/>
            <person name="Buscot F."/>
            <person name="Kohler A."/>
            <person name="Nagy L.G."/>
            <person name="Floudas D."/>
            <person name="Copeland A."/>
            <person name="Barry K.W."/>
            <person name="Cichocki N."/>
            <person name="Veneault-Fourrey C."/>
            <person name="LaButti K."/>
            <person name="Lindquist E.A."/>
            <person name="Lipzen A."/>
            <person name="Lundell T."/>
            <person name="Morin E."/>
            <person name="Murat C."/>
            <person name="Sun H."/>
            <person name="Tunlid A."/>
            <person name="Henrissat B."/>
            <person name="Grigoriev I.V."/>
            <person name="Hibbett D.S."/>
            <person name="Martin F."/>
            <person name="Nordberg H.P."/>
            <person name="Cantor M.N."/>
            <person name="Hua S.X."/>
        </authorList>
    </citation>
    <scope>NUCLEOTIDE SEQUENCE [LARGE SCALE GENOMIC DNA]</scope>
    <source>
        <strain evidence="2 3">F 1598</strain>
    </source>
</reference>
<feature type="compositionally biased region" description="Low complexity" evidence="1">
    <location>
        <begin position="41"/>
        <end position="53"/>
    </location>
</feature>
<sequence length="145" mass="15917">MDQGTELKRSKLPAPTTEGTNLYPPIATHPSTPLPDNSAGTLTTISSPLSPLLADDNPPHDDEKLYPSIKIEQMWNRILQTSLKEDNGSLHTSDYHPVEAISPLYIKASNRPGAWFMIGSGRLGRAFPSDETRLRSGVVLHLEDC</sequence>
<accession>A0A0C3G753</accession>
<evidence type="ECO:0000313" key="2">
    <source>
        <dbReference type="EMBL" id="KIM86501.1"/>
    </source>
</evidence>
<dbReference type="Proteomes" id="UP000054166">
    <property type="component" value="Unassembled WGS sequence"/>
</dbReference>
<gene>
    <name evidence="2" type="ORF">PILCRDRAFT_4984</name>
</gene>
<feature type="compositionally biased region" description="Polar residues" evidence="1">
    <location>
        <begin position="29"/>
        <end position="40"/>
    </location>
</feature>
<dbReference type="InParanoid" id="A0A0C3G753"/>